<evidence type="ECO:0000256" key="5">
    <source>
        <dbReference type="ARBA" id="ARBA00023204"/>
    </source>
</evidence>
<dbReference type="GO" id="GO:0031297">
    <property type="term" value="P:replication fork processing"/>
    <property type="evidence" value="ECO:0007669"/>
    <property type="project" value="TreeGrafter"/>
</dbReference>
<dbReference type="GO" id="GO:0006281">
    <property type="term" value="P:DNA repair"/>
    <property type="evidence" value="ECO:0007669"/>
    <property type="project" value="UniProtKB-KW"/>
</dbReference>
<dbReference type="GO" id="GO:0000712">
    <property type="term" value="P:resolution of meiotic recombination intermediates"/>
    <property type="evidence" value="ECO:0007669"/>
    <property type="project" value="TreeGrafter"/>
</dbReference>
<dbReference type="OrthoDB" id="1872155at2759"/>
<dbReference type="AlphaFoldDB" id="A0A8B8I5F2"/>
<dbReference type="GeneID" id="113397899"/>
<keyword evidence="5" id="KW-0234">DNA repair</keyword>
<feature type="region of interest" description="Disordered" evidence="6">
    <location>
        <begin position="90"/>
        <end position="167"/>
    </location>
</feature>
<dbReference type="Proteomes" id="UP001652626">
    <property type="component" value="Chromosome 13"/>
</dbReference>
<evidence type="ECO:0000313" key="7">
    <source>
        <dbReference type="Proteomes" id="UP001652626"/>
    </source>
</evidence>
<reference evidence="8" key="1">
    <citation type="submission" date="2025-08" db="UniProtKB">
        <authorList>
            <consortium name="RefSeq"/>
        </authorList>
    </citation>
    <scope>IDENTIFICATION</scope>
    <source>
        <tissue evidence="8">Whole body</tissue>
    </source>
</reference>
<accession>A0A8B8I5F2</accession>
<protein>
    <recommendedName>
        <fullName evidence="2">Centromere protein S</fullName>
    </recommendedName>
</protein>
<dbReference type="PANTHER" id="PTHR22980:SF0">
    <property type="entry name" value="CENTROMERE PROTEIN S"/>
    <property type="match status" value="1"/>
</dbReference>
<dbReference type="InterPro" id="IPR029003">
    <property type="entry name" value="CENP-S/Mhf1"/>
</dbReference>
<dbReference type="SUPFAM" id="SSF47113">
    <property type="entry name" value="Histone-fold"/>
    <property type="match status" value="1"/>
</dbReference>
<dbReference type="Pfam" id="PF15630">
    <property type="entry name" value="CENP-S"/>
    <property type="match status" value="1"/>
</dbReference>
<dbReference type="GO" id="GO:0003677">
    <property type="term" value="F:DNA binding"/>
    <property type="evidence" value="ECO:0007669"/>
    <property type="project" value="UniProtKB-KW"/>
</dbReference>
<evidence type="ECO:0000256" key="4">
    <source>
        <dbReference type="ARBA" id="ARBA00023125"/>
    </source>
</evidence>
<dbReference type="OMA" id="YRQCESF"/>
<organism evidence="7 8">
    <name type="scientific">Vanessa tameamea</name>
    <name type="common">Kamehameha butterfly</name>
    <dbReference type="NCBI Taxonomy" id="334116"/>
    <lineage>
        <taxon>Eukaryota</taxon>
        <taxon>Metazoa</taxon>
        <taxon>Ecdysozoa</taxon>
        <taxon>Arthropoda</taxon>
        <taxon>Hexapoda</taxon>
        <taxon>Insecta</taxon>
        <taxon>Pterygota</taxon>
        <taxon>Neoptera</taxon>
        <taxon>Endopterygota</taxon>
        <taxon>Lepidoptera</taxon>
        <taxon>Glossata</taxon>
        <taxon>Ditrysia</taxon>
        <taxon>Papilionoidea</taxon>
        <taxon>Nymphalidae</taxon>
        <taxon>Nymphalinae</taxon>
        <taxon>Vanessa</taxon>
    </lineage>
</organism>
<dbReference type="InterPro" id="IPR009072">
    <property type="entry name" value="Histone-fold"/>
</dbReference>
<sequence length="167" mass="18760">MTLFEYLSTSEKVRSALHRDVVAICTEASHCLGLEITRPATAIIAELVFRKISAYGLDLEAFAKHAKRSVINQDDVKLLARRNSSLRDRLNGICKNTPSVSKDKRRKTTVPVVKPESTRKEVDDENQSKKQKVNMDDEFNLPGPSKISDNMITDDPDADDDDLILMD</sequence>
<evidence type="ECO:0000256" key="1">
    <source>
        <dbReference type="ARBA" id="ARBA00006612"/>
    </source>
</evidence>
<comment type="similarity">
    <text evidence="1">Belongs to the TAF9 family. CENP-S/MHF1 subfamily.</text>
</comment>
<gene>
    <name evidence="8" type="primary">LOC113397899</name>
</gene>
<name>A0A8B8I5F2_VANTA</name>
<keyword evidence="4" id="KW-0238">DNA-binding</keyword>
<dbReference type="GO" id="GO:0003682">
    <property type="term" value="F:chromatin binding"/>
    <property type="evidence" value="ECO:0007669"/>
    <property type="project" value="TreeGrafter"/>
</dbReference>
<dbReference type="Gene3D" id="1.10.20.10">
    <property type="entry name" value="Histone, subunit A"/>
    <property type="match status" value="1"/>
</dbReference>
<keyword evidence="3" id="KW-0227">DNA damage</keyword>
<proteinExistence type="inferred from homology"/>
<dbReference type="RefSeq" id="XP_026492210.1">
    <property type="nucleotide sequence ID" value="XM_026636425.2"/>
</dbReference>
<evidence type="ECO:0000256" key="2">
    <source>
        <dbReference type="ARBA" id="ARBA00016400"/>
    </source>
</evidence>
<keyword evidence="7" id="KW-1185">Reference proteome</keyword>
<dbReference type="CTD" id="101747068"/>
<evidence type="ECO:0000256" key="6">
    <source>
        <dbReference type="SAM" id="MobiDB-lite"/>
    </source>
</evidence>
<dbReference type="CDD" id="cd22919">
    <property type="entry name" value="HFD_CENP-S"/>
    <property type="match status" value="1"/>
</dbReference>
<dbReference type="GO" id="GO:0071821">
    <property type="term" value="C:FANCM-MHF complex"/>
    <property type="evidence" value="ECO:0007669"/>
    <property type="project" value="InterPro"/>
</dbReference>
<evidence type="ECO:0000256" key="3">
    <source>
        <dbReference type="ARBA" id="ARBA00022763"/>
    </source>
</evidence>
<dbReference type="PANTHER" id="PTHR22980">
    <property type="entry name" value="CORTISTATIN"/>
    <property type="match status" value="1"/>
</dbReference>
<feature type="compositionally biased region" description="Acidic residues" evidence="6">
    <location>
        <begin position="152"/>
        <end position="167"/>
    </location>
</feature>
<evidence type="ECO:0000313" key="8">
    <source>
        <dbReference type="RefSeq" id="XP_026492210.1"/>
    </source>
</evidence>
<dbReference type="GO" id="GO:0046982">
    <property type="term" value="F:protein heterodimerization activity"/>
    <property type="evidence" value="ECO:0007669"/>
    <property type="project" value="InterPro"/>
</dbReference>
<feature type="compositionally biased region" description="Basic and acidic residues" evidence="6">
    <location>
        <begin position="116"/>
        <end position="128"/>
    </location>
</feature>